<dbReference type="STRING" id="3818.A0A445ARL2"/>
<dbReference type="GO" id="GO:0006013">
    <property type="term" value="P:mannose metabolic process"/>
    <property type="evidence" value="ECO:0007669"/>
    <property type="project" value="InterPro"/>
</dbReference>
<organism evidence="3 4">
    <name type="scientific">Arachis hypogaea</name>
    <name type="common">Peanut</name>
    <dbReference type="NCBI Taxonomy" id="3818"/>
    <lineage>
        <taxon>Eukaryota</taxon>
        <taxon>Viridiplantae</taxon>
        <taxon>Streptophyta</taxon>
        <taxon>Embryophyta</taxon>
        <taxon>Tracheophyta</taxon>
        <taxon>Spermatophyta</taxon>
        <taxon>Magnoliopsida</taxon>
        <taxon>eudicotyledons</taxon>
        <taxon>Gunneridae</taxon>
        <taxon>Pentapetalae</taxon>
        <taxon>rosids</taxon>
        <taxon>fabids</taxon>
        <taxon>Fabales</taxon>
        <taxon>Fabaceae</taxon>
        <taxon>Papilionoideae</taxon>
        <taxon>50 kb inversion clade</taxon>
        <taxon>dalbergioids sensu lato</taxon>
        <taxon>Dalbergieae</taxon>
        <taxon>Pterocarpus clade</taxon>
        <taxon>Arachis</taxon>
    </lineage>
</organism>
<comment type="caution">
    <text evidence="3">The sequence shown here is derived from an EMBL/GenBank/DDBJ whole genome shotgun (WGS) entry which is preliminary data.</text>
</comment>
<keyword evidence="1" id="KW-0812">Transmembrane</keyword>
<dbReference type="SUPFAM" id="SSF74650">
    <property type="entry name" value="Galactose mutarotase-like"/>
    <property type="match status" value="1"/>
</dbReference>
<evidence type="ECO:0000256" key="1">
    <source>
        <dbReference type="SAM" id="Phobius"/>
    </source>
</evidence>
<dbReference type="Pfam" id="PF07748">
    <property type="entry name" value="Glyco_hydro_38C"/>
    <property type="match status" value="1"/>
</dbReference>
<feature type="transmembrane region" description="Helical" evidence="1">
    <location>
        <begin position="120"/>
        <end position="138"/>
    </location>
</feature>
<name>A0A445ARL2_ARAHY</name>
<dbReference type="InterPro" id="IPR011682">
    <property type="entry name" value="Glyco_hydro_38_C"/>
</dbReference>
<keyword evidence="1" id="KW-0472">Membrane</keyword>
<dbReference type="Gene3D" id="2.70.98.30">
    <property type="entry name" value="Golgi alpha-mannosidase II, domain 4"/>
    <property type="match status" value="1"/>
</dbReference>
<evidence type="ECO:0000313" key="3">
    <source>
        <dbReference type="EMBL" id="RYR29076.1"/>
    </source>
</evidence>
<proteinExistence type="predicted"/>
<reference evidence="3 4" key="1">
    <citation type="submission" date="2019-01" db="EMBL/GenBank/DDBJ databases">
        <title>Sequencing of cultivated peanut Arachis hypogaea provides insights into genome evolution and oil improvement.</title>
        <authorList>
            <person name="Chen X."/>
        </authorList>
    </citation>
    <scope>NUCLEOTIDE SEQUENCE [LARGE SCALE GENOMIC DNA]</scope>
    <source>
        <strain evidence="4">cv. Fuhuasheng</strain>
        <tissue evidence="3">Leaves</tissue>
    </source>
</reference>
<feature type="domain" description="Glycosyl hydrolase family 38 C-terminal" evidence="2">
    <location>
        <begin position="153"/>
        <end position="198"/>
    </location>
</feature>
<dbReference type="GO" id="GO:0004559">
    <property type="term" value="F:alpha-mannosidase activity"/>
    <property type="evidence" value="ECO:0007669"/>
    <property type="project" value="InterPro"/>
</dbReference>
<sequence>MFSNVRAPNTHTLSKFFVSFSSYPAHPRFTIHRFTLHRRRKGFATSSFTTHLRPSPFPVTPLLHHHFTFAYYSPHLHCLCAHRRRSPASYLRTPSPLNLVVSVLIVASHPRRLCSHRHRAVTIVVSTLIIVVSALTIVEKFLSYPILCDILIEEDQNVPYNVIRGPLADEIHQEFSSWIYQVIRLYKNKDHAGVEYTVYSLR</sequence>
<keyword evidence="1" id="KW-1133">Transmembrane helix</keyword>
<keyword evidence="4" id="KW-1185">Reference proteome</keyword>
<dbReference type="GO" id="GO:0030246">
    <property type="term" value="F:carbohydrate binding"/>
    <property type="evidence" value="ECO:0007669"/>
    <property type="project" value="InterPro"/>
</dbReference>
<evidence type="ECO:0000313" key="4">
    <source>
        <dbReference type="Proteomes" id="UP000289738"/>
    </source>
</evidence>
<gene>
    <name evidence="3" type="ORF">Ahy_B01g053370</name>
</gene>
<dbReference type="EMBL" id="SDMP01000011">
    <property type="protein sequence ID" value="RYR29076.1"/>
    <property type="molecule type" value="Genomic_DNA"/>
</dbReference>
<evidence type="ECO:0000259" key="2">
    <source>
        <dbReference type="Pfam" id="PF07748"/>
    </source>
</evidence>
<dbReference type="InterPro" id="IPR011013">
    <property type="entry name" value="Gal_mutarotase_sf_dom"/>
</dbReference>
<protein>
    <recommendedName>
        <fullName evidence="2">Glycosyl hydrolase family 38 C-terminal domain-containing protein</fullName>
    </recommendedName>
</protein>
<dbReference type="AlphaFoldDB" id="A0A445ARL2"/>
<dbReference type="Proteomes" id="UP000289738">
    <property type="component" value="Chromosome B01"/>
</dbReference>
<accession>A0A445ARL2</accession>